<organism evidence="8 9">
    <name type="scientific">Symbiodinium natans</name>
    <dbReference type="NCBI Taxonomy" id="878477"/>
    <lineage>
        <taxon>Eukaryota</taxon>
        <taxon>Sar</taxon>
        <taxon>Alveolata</taxon>
        <taxon>Dinophyceae</taxon>
        <taxon>Suessiales</taxon>
        <taxon>Symbiodiniaceae</taxon>
        <taxon>Symbiodinium</taxon>
    </lineage>
</organism>
<dbReference type="EMBL" id="CAJNDS010002459">
    <property type="protein sequence ID" value="CAE7484925.1"/>
    <property type="molecule type" value="Genomic_DNA"/>
</dbReference>
<evidence type="ECO:0000256" key="3">
    <source>
        <dbReference type="ARBA" id="ARBA00022741"/>
    </source>
</evidence>
<accession>A0A812SK60</accession>
<dbReference type="AlphaFoldDB" id="A0A812SK60"/>
<dbReference type="PANTHER" id="PTHR10925:SF5">
    <property type="entry name" value="RNA CYTIDINE ACETYLTRANSFERASE"/>
    <property type="match status" value="1"/>
</dbReference>
<evidence type="ECO:0000259" key="7">
    <source>
        <dbReference type="Pfam" id="PF08351"/>
    </source>
</evidence>
<evidence type="ECO:0000313" key="8">
    <source>
        <dbReference type="EMBL" id="CAE7484925.1"/>
    </source>
</evidence>
<dbReference type="GO" id="GO:0005634">
    <property type="term" value="C:nucleus"/>
    <property type="evidence" value="ECO:0007669"/>
    <property type="project" value="UniProtKB-SubCell"/>
</dbReference>
<dbReference type="InterPro" id="IPR007807">
    <property type="entry name" value="TcmA/NAT10_helicase"/>
</dbReference>
<keyword evidence="5" id="KW-0012">Acyltransferase</keyword>
<dbReference type="PANTHER" id="PTHR10925">
    <property type="entry name" value="N-ACETYLTRANSFERASE 10"/>
    <property type="match status" value="1"/>
</dbReference>
<evidence type="ECO:0000256" key="1">
    <source>
        <dbReference type="ARBA" id="ARBA00004123"/>
    </source>
</evidence>
<evidence type="ECO:0000256" key="4">
    <source>
        <dbReference type="ARBA" id="ARBA00022840"/>
    </source>
</evidence>
<dbReference type="SUPFAM" id="SSF52540">
    <property type="entry name" value="P-loop containing nucleoside triphosphate hydrolases"/>
    <property type="match status" value="1"/>
</dbReference>
<dbReference type="InterPro" id="IPR027417">
    <property type="entry name" value="P-loop_NTPase"/>
</dbReference>
<feature type="domain" description="TcmA/NAT10 helicase" evidence="6">
    <location>
        <begin position="263"/>
        <end position="427"/>
    </location>
</feature>
<dbReference type="OrthoDB" id="447286at2759"/>
<keyword evidence="4" id="KW-0067">ATP-binding</keyword>
<keyword evidence="3" id="KW-0547">Nucleotide-binding</keyword>
<sequence length="490" mass="53253">MLPAVHVGFYSSDKIAHHSPHIPHKRCAKFSRAVAKPVLASLLASAACVHLKCGHFAARSKALRGRRPCVTFCKPAELQELPPRKLVVISGTPSWTEKVGREALEVMEARATRSGRKLRALIAYDFRADKPPPASEWMGQEIDAALLSVQRLNFLDTFGAVCGALRGGGVLLLCTPELDNWKASSSAGRRWCREIETLASESYAASASFISQQTWQTSDLAESLSSVMPVWPKGTKLEMAATADQQRIIEAVLQTSSASPLLISGRRGRGKSAALGLAATVLLRRGCEKILVTSPSIESTRQLFDSAERAARSVSTELRVSRKDSGTLEVGQVGCLTFVSISQLLGSTGHDLLRSCQYLFVDEAAGIPVAEARRLLMRTRRVVMATTLDGYEGSGQGFLLRALPALQKTKRDLRHIQLTTPLRWRAGWVLSGLCSIGQVVMAEVVLGCRCGQSPKADVLTCLQLVQADACMISHTILVSDNDELRCQKEH</sequence>
<comment type="subcellular location">
    <subcellularLocation>
        <location evidence="1">Nucleus</location>
    </subcellularLocation>
</comment>
<protein>
    <submittedName>
        <fullName evidence="8">TmcA protein</fullName>
    </submittedName>
</protein>
<evidence type="ECO:0000256" key="2">
    <source>
        <dbReference type="ARBA" id="ARBA00022679"/>
    </source>
</evidence>
<dbReference type="GO" id="GO:1990883">
    <property type="term" value="F:18S rRNA cytidine N-acetyltransferase activity"/>
    <property type="evidence" value="ECO:0007669"/>
    <property type="project" value="TreeGrafter"/>
</dbReference>
<dbReference type="GO" id="GO:1904812">
    <property type="term" value="P:rRNA acetylation involved in maturation of SSU-rRNA"/>
    <property type="evidence" value="ECO:0007669"/>
    <property type="project" value="TreeGrafter"/>
</dbReference>
<dbReference type="InterPro" id="IPR013562">
    <property type="entry name" value="TmcA/NAT10_N"/>
</dbReference>
<name>A0A812SK60_9DINO</name>
<evidence type="ECO:0000259" key="6">
    <source>
        <dbReference type="Pfam" id="PF05127"/>
    </source>
</evidence>
<keyword evidence="9" id="KW-1185">Reference proteome</keyword>
<dbReference type="Gene3D" id="3.40.50.300">
    <property type="entry name" value="P-loop containing nucleotide triphosphate hydrolases"/>
    <property type="match status" value="1"/>
</dbReference>
<dbReference type="Pfam" id="PF08351">
    <property type="entry name" value="TmcA_N"/>
    <property type="match status" value="1"/>
</dbReference>
<proteinExistence type="predicted"/>
<dbReference type="InterPro" id="IPR032672">
    <property type="entry name" value="TmcA/NAT10/Kre33"/>
</dbReference>
<dbReference type="GO" id="GO:0005524">
    <property type="term" value="F:ATP binding"/>
    <property type="evidence" value="ECO:0007669"/>
    <property type="project" value="UniProtKB-KW"/>
</dbReference>
<evidence type="ECO:0000313" key="9">
    <source>
        <dbReference type="Proteomes" id="UP000604046"/>
    </source>
</evidence>
<reference evidence="8" key="1">
    <citation type="submission" date="2021-02" db="EMBL/GenBank/DDBJ databases">
        <authorList>
            <person name="Dougan E. K."/>
            <person name="Rhodes N."/>
            <person name="Thang M."/>
            <person name="Chan C."/>
        </authorList>
    </citation>
    <scope>NUCLEOTIDE SEQUENCE</scope>
</reference>
<evidence type="ECO:0000256" key="5">
    <source>
        <dbReference type="ARBA" id="ARBA00023315"/>
    </source>
</evidence>
<dbReference type="Proteomes" id="UP000604046">
    <property type="component" value="Unassembled WGS sequence"/>
</dbReference>
<dbReference type="GO" id="GO:0000049">
    <property type="term" value="F:tRNA binding"/>
    <property type="evidence" value="ECO:0007669"/>
    <property type="project" value="TreeGrafter"/>
</dbReference>
<keyword evidence="2" id="KW-0808">Transferase</keyword>
<gene>
    <name evidence="8" type="primary">tmcA</name>
    <name evidence="8" type="ORF">SNAT2548_LOCUS27208</name>
</gene>
<feature type="domain" description="TmcA/NAT10 N-terminal" evidence="7">
    <location>
        <begin position="84"/>
        <end position="186"/>
    </location>
</feature>
<dbReference type="Pfam" id="PF05127">
    <property type="entry name" value="NAT10_TcmA_helicase"/>
    <property type="match status" value="1"/>
</dbReference>
<dbReference type="Gene3D" id="3.40.50.11040">
    <property type="match status" value="1"/>
</dbReference>
<comment type="caution">
    <text evidence="8">The sequence shown here is derived from an EMBL/GenBank/DDBJ whole genome shotgun (WGS) entry which is preliminary data.</text>
</comment>